<dbReference type="PANTHER" id="PTHR12110:SF41">
    <property type="entry name" value="INOSOSE DEHYDRATASE"/>
    <property type="match status" value="1"/>
</dbReference>
<name>A0A1M4UDS2_9BACT</name>
<evidence type="ECO:0000313" key="3">
    <source>
        <dbReference type="Proteomes" id="UP000184164"/>
    </source>
</evidence>
<organism evidence="2 3">
    <name type="scientific">Mariniphaga anaerophila</name>
    <dbReference type="NCBI Taxonomy" id="1484053"/>
    <lineage>
        <taxon>Bacteria</taxon>
        <taxon>Pseudomonadati</taxon>
        <taxon>Bacteroidota</taxon>
        <taxon>Bacteroidia</taxon>
        <taxon>Marinilabiliales</taxon>
        <taxon>Prolixibacteraceae</taxon>
        <taxon>Mariniphaga</taxon>
    </lineage>
</organism>
<dbReference type="Proteomes" id="UP000184164">
    <property type="component" value="Unassembled WGS sequence"/>
</dbReference>
<dbReference type="RefSeq" id="WP_217651540.1">
    <property type="nucleotide sequence ID" value="NZ_FQUM01000001.1"/>
</dbReference>
<keyword evidence="2" id="KW-0413">Isomerase</keyword>
<feature type="domain" description="Xylose isomerase-like TIM barrel" evidence="1">
    <location>
        <begin position="65"/>
        <end position="311"/>
    </location>
</feature>
<protein>
    <submittedName>
        <fullName evidence="2">Sugar phosphate isomerase/epimerase</fullName>
    </submittedName>
</protein>
<dbReference type="Gene3D" id="3.20.20.150">
    <property type="entry name" value="Divalent-metal-dependent TIM barrel enzymes"/>
    <property type="match status" value="1"/>
</dbReference>
<dbReference type="STRING" id="1484053.SAMN05444274_101653"/>
<accession>A0A1M4UDS2</accession>
<proteinExistence type="predicted"/>
<keyword evidence="3" id="KW-1185">Reference proteome</keyword>
<reference evidence="2 3" key="1">
    <citation type="submission" date="2016-11" db="EMBL/GenBank/DDBJ databases">
        <authorList>
            <person name="Jaros S."/>
            <person name="Januszkiewicz K."/>
            <person name="Wedrychowicz H."/>
        </authorList>
    </citation>
    <scope>NUCLEOTIDE SEQUENCE [LARGE SCALE GENOMIC DNA]</scope>
    <source>
        <strain evidence="2 3">DSM 26910</strain>
    </source>
</reference>
<dbReference type="GO" id="GO:0016853">
    <property type="term" value="F:isomerase activity"/>
    <property type="evidence" value="ECO:0007669"/>
    <property type="project" value="UniProtKB-KW"/>
</dbReference>
<dbReference type="EMBL" id="FQUM01000001">
    <property type="protein sequence ID" value="SHE54834.1"/>
    <property type="molecule type" value="Genomic_DNA"/>
</dbReference>
<sequence>MMAEKIDRRQFMEVTAVGTSGALLIPQQLFSNKQNKNGMKTNGKIGLGVNMEYVRHEDKSFEWGVKKAAEIGYEYVEPMVHWGRELLSEAGYFHSVSMYDDPLWMKEVCDKHGIKISGLSSHTPLCKPEISVEYLKMAIRYAAAMGVPVVNTDEGPKPAWTTKEMDYTLMKYTLTEASIVAERHGVSIGLEQHQQYSTWPEGLKSIFELVDSPAIGYNFDTGNAFIGGKADIYEWLENIKHNLVHLHAKDIGIGQSSVRGEVTGVPVGCACGDGVVDWKRVIDIVKTVDREIVFSVECGTVEQAVRSFEHLSTLL</sequence>
<gene>
    <name evidence="2" type="ORF">SAMN05444274_101653</name>
</gene>
<evidence type="ECO:0000313" key="2">
    <source>
        <dbReference type="EMBL" id="SHE54834.1"/>
    </source>
</evidence>
<dbReference type="InterPro" id="IPR013022">
    <property type="entry name" value="Xyl_isomerase-like_TIM-brl"/>
</dbReference>
<dbReference type="Pfam" id="PF01261">
    <property type="entry name" value="AP_endonuc_2"/>
    <property type="match status" value="1"/>
</dbReference>
<dbReference type="InterPro" id="IPR036237">
    <property type="entry name" value="Xyl_isomerase-like_sf"/>
</dbReference>
<dbReference type="SUPFAM" id="SSF51658">
    <property type="entry name" value="Xylose isomerase-like"/>
    <property type="match status" value="1"/>
</dbReference>
<dbReference type="AlphaFoldDB" id="A0A1M4UDS2"/>
<evidence type="ECO:0000259" key="1">
    <source>
        <dbReference type="Pfam" id="PF01261"/>
    </source>
</evidence>
<dbReference type="InterPro" id="IPR050312">
    <property type="entry name" value="IolE/XylAMocC-like"/>
</dbReference>
<dbReference type="PANTHER" id="PTHR12110">
    <property type="entry name" value="HYDROXYPYRUVATE ISOMERASE"/>
    <property type="match status" value="1"/>
</dbReference>